<protein>
    <recommendedName>
        <fullName evidence="1">Transcription-repair-coupling factor C-terminal domain-containing protein</fullName>
    </recommendedName>
</protein>
<name>I0FD54_BORCA</name>
<dbReference type="PATRIC" id="fig|1155096.3.peg.647"/>
<dbReference type="Pfam" id="PF03461">
    <property type="entry name" value="TRCF"/>
    <property type="match status" value="1"/>
</dbReference>
<dbReference type="EMBL" id="CP003426">
    <property type="protein sequence ID" value="AFI31410.1"/>
    <property type="molecule type" value="Genomic_DNA"/>
</dbReference>
<evidence type="ECO:0000313" key="3">
    <source>
        <dbReference type="Proteomes" id="UP000005212"/>
    </source>
</evidence>
<dbReference type="InterPro" id="IPR005118">
    <property type="entry name" value="TRCF_C"/>
</dbReference>
<dbReference type="KEGG" id="bcw:Q7M_631"/>
<dbReference type="GO" id="GO:0006281">
    <property type="term" value="P:DNA repair"/>
    <property type="evidence" value="ECO:0007669"/>
    <property type="project" value="InterPro"/>
</dbReference>
<reference evidence="3" key="2">
    <citation type="submission" date="2012-03" db="EMBL/GenBank/DDBJ databases">
        <title>Complete genome sequence of Borrelia crocidurae.</title>
        <authorList>
            <person name="Elbir H."/>
            <person name="Gimenez G."/>
            <person name="Robert C."/>
            <person name="Raoult D."/>
            <person name="Drancourt M."/>
        </authorList>
    </citation>
    <scope>NUCLEOTIDE SEQUENCE [LARGE SCALE GENOMIC DNA]</scope>
    <source>
        <strain evidence="3">Achema</strain>
    </source>
</reference>
<dbReference type="Proteomes" id="UP000005212">
    <property type="component" value="Chromosome"/>
</dbReference>
<evidence type="ECO:0000313" key="2">
    <source>
        <dbReference type="EMBL" id="AFI31410.1"/>
    </source>
</evidence>
<dbReference type="HOGENOM" id="CLU_1674533_0_0_12"/>
<gene>
    <name evidence="2" type="ordered locus">Q7M_631</name>
</gene>
<proteinExistence type="predicted"/>
<organism evidence="2 3">
    <name type="scientific">Borrelia crocidurae (strain Achema)</name>
    <dbReference type="NCBI Taxonomy" id="1155096"/>
    <lineage>
        <taxon>Bacteria</taxon>
        <taxon>Pseudomonadati</taxon>
        <taxon>Spirochaetota</taxon>
        <taxon>Spirochaetia</taxon>
        <taxon>Spirochaetales</taxon>
        <taxon>Borreliaceae</taxon>
        <taxon>Borrelia</taxon>
    </lineage>
</organism>
<accession>I0FD54</accession>
<dbReference type="SMART" id="SM00982">
    <property type="entry name" value="TRCF"/>
    <property type="match status" value="1"/>
</dbReference>
<dbReference type="InterPro" id="IPR037235">
    <property type="entry name" value="TRCF-like_C_D7"/>
</dbReference>
<dbReference type="AlphaFoldDB" id="I0FD54"/>
<feature type="domain" description="Transcription-repair-coupling factor C-terminal" evidence="1">
    <location>
        <begin position="17"/>
        <end position="117"/>
    </location>
</feature>
<sequence length="157" mass="18476">MKNVWEKIQKKNEINIEINYNGFIPNSYINNEQHKISIYKKISAIQSEEENNKIRSEIYDRFGPIPNELNSLLILSELKLLAQKLNITSLKEKNGLLEIEYLDINSIPAEKIIKIIKDNPNILKLNQEYQNSVFLNLGNIKETDKINWIYKNLYLLL</sequence>
<dbReference type="SUPFAM" id="SSF143517">
    <property type="entry name" value="TRCF domain-like"/>
    <property type="match status" value="1"/>
</dbReference>
<dbReference type="Gene3D" id="3.90.1150.50">
    <property type="entry name" value="Transcription-repair-coupling factor, D7 domain"/>
    <property type="match status" value="1"/>
</dbReference>
<reference evidence="2 3" key="1">
    <citation type="journal article" date="2012" name="J. Bacteriol.">
        <title>Complete Genome Sequence of Borrelia crocidurae.</title>
        <authorList>
            <person name="Elbir H."/>
            <person name="Gimenez G."/>
            <person name="Robert C."/>
            <person name="Bergstrom S."/>
            <person name="Cutler S."/>
            <person name="Raoult D."/>
            <person name="Drancourt M."/>
        </authorList>
    </citation>
    <scope>NUCLEOTIDE SEQUENCE [LARGE SCALE GENOMIC DNA]</scope>
    <source>
        <strain evidence="2 3">Achema</strain>
    </source>
</reference>
<evidence type="ECO:0000259" key="1">
    <source>
        <dbReference type="SMART" id="SM00982"/>
    </source>
</evidence>